<dbReference type="Proteomes" id="UP000297703">
    <property type="component" value="Unassembled WGS sequence"/>
</dbReference>
<reference evidence="1 2" key="2">
    <citation type="submission" date="2019-04" db="EMBL/GenBank/DDBJ databases">
        <title>The genome sequence of big-headed turtle.</title>
        <authorList>
            <person name="Gong S."/>
        </authorList>
    </citation>
    <scope>NUCLEOTIDE SEQUENCE [LARGE SCALE GENOMIC DNA]</scope>
    <source>
        <strain evidence="1">DO16091913</strain>
        <tissue evidence="1">Muscle</tissue>
    </source>
</reference>
<keyword evidence="2" id="KW-1185">Reference proteome</keyword>
<reference evidence="1 2" key="1">
    <citation type="submission" date="2019-04" db="EMBL/GenBank/DDBJ databases">
        <title>Draft genome of the big-headed turtle Platysternon megacephalum.</title>
        <authorList>
            <person name="Gong S."/>
        </authorList>
    </citation>
    <scope>NUCLEOTIDE SEQUENCE [LARGE SCALE GENOMIC DNA]</scope>
    <source>
        <strain evidence="1">DO16091913</strain>
        <tissue evidence="1">Muscle</tissue>
    </source>
</reference>
<comment type="caution">
    <text evidence="1">The sequence shown here is derived from an EMBL/GenBank/DDBJ whole genome shotgun (WGS) entry which is preliminary data.</text>
</comment>
<gene>
    <name evidence="1" type="ORF">DR999_PMT20523</name>
</gene>
<evidence type="ECO:0000313" key="1">
    <source>
        <dbReference type="EMBL" id="TFJ97623.1"/>
    </source>
</evidence>
<accession>A0A4D9DRZ9</accession>
<dbReference type="EMBL" id="QXTE01000474">
    <property type="protein sequence ID" value="TFJ97623.1"/>
    <property type="molecule type" value="Genomic_DNA"/>
</dbReference>
<sequence length="191" mass="20350">MACCAQVGPIMPPLQSHSSWNLDRGCCAHVSACLALVHMGLSDPGERVRPPGAEHGALLHAVSPTGWRGAARTRAHTPARPWLLVGPHPAQRRIQEHCAIAQAEVLPQAAWKGLACAQQLPGIEWGNQVLAWLWHVEQLLGISQVSLSKVPVACPLLSPAWPHPDCSFALFPGRGGQNGGTPAGASYFPTW</sequence>
<dbReference type="AlphaFoldDB" id="A0A4D9DRZ9"/>
<evidence type="ECO:0000313" key="2">
    <source>
        <dbReference type="Proteomes" id="UP000297703"/>
    </source>
</evidence>
<proteinExistence type="predicted"/>
<organism evidence="1 2">
    <name type="scientific">Platysternon megacephalum</name>
    <name type="common">big-headed turtle</name>
    <dbReference type="NCBI Taxonomy" id="55544"/>
    <lineage>
        <taxon>Eukaryota</taxon>
        <taxon>Metazoa</taxon>
        <taxon>Chordata</taxon>
        <taxon>Craniata</taxon>
        <taxon>Vertebrata</taxon>
        <taxon>Euteleostomi</taxon>
        <taxon>Archelosauria</taxon>
        <taxon>Testudinata</taxon>
        <taxon>Testudines</taxon>
        <taxon>Cryptodira</taxon>
        <taxon>Durocryptodira</taxon>
        <taxon>Testudinoidea</taxon>
        <taxon>Platysternidae</taxon>
        <taxon>Platysternon</taxon>
    </lineage>
</organism>
<dbReference type="OrthoDB" id="9529463at2759"/>
<name>A0A4D9DRZ9_9SAUR</name>
<protein>
    <submittedName>
        <fullName evidence="1">Major histocompatibility complex class I-related-like</fullName>
    </submittedName>
</protein>